<comment type="cofactor">
    <cofactor evidence="1">
        <name>pyrroloquinoline quinone</name>
        <dbReference type="ChEBI" id="CHEBI:58442"/>
    </cofactor>
</comment>
<dbReference type="InterPro" id="IPR002372">
    <property type="entry name" value="PQQ_rpt_dom"/>
</dbReference>
<dbReference type="PANTHER" id="PTHR32303">
    <property type="entry name" value="QUINOPROTEIN ALCOHOL DEHYDROGENASE (CYTOCHROME C)"/>
    <property type="match status" value="1"/>
</dbReference>
<dbReference type="GO" id="GO:0016020">
    <property type="term" value="C:membrane"/>
    <property type="evidence" value="ECO:0007669"/>
    <property type="project" value="InterPro"/>
</dbReference>
<comment type="similarity">
    <text evidence="2">Belongs to the bacterial PQQ dehydrogenase family.</text>
</comment>
<dbReference type="STRING" id="608538.HTH_0392"/>
<dbReference type="SUPFAM" id="SSF50998">
    <property type="entry name" value="Quinoprotein alcohol dehydrogenase-like"/>
    <property type="match status" value="1"/>
</dbReference>
<keyword evidence="3" id="KW-0479">Metal-binding</keyword>
<organism evidence="6 7">
    <name type="scientific">Hydrogenobacter thermophilus (strain DSM 6534 / IAM 12695 / TK-6)</name>
    <dbReference type="NCBI Taxonomy" id="608538"/>
    <lineage>
        <taxon>Bacteria</taxon>
        <taxon>Pseudomonadati</taxon>
        <taxon>Aquificota</taxon>
        <taxon>Aquificia</taxon>
        <taxon>Aquificales</taxon>
        <taxon>Aquificaceae</taxon>
        <taxon>Hydrogenobacter</taxon>
    </lineage>
</organism>
<feature type="domain" description="Pyrrolo-quinoline quinone repeat" evidence="5">
    <location>
        <begin position="412"/>
        <end position="569"/>
    </location>
</feature>
<dbReference type="eggNOG" id="COG4993">
    <property type="taxonomic scope" value="Bacteria"/>
</dbReference>
<dbReference type="GO" id="GO:0005509">
    <property type="term" value="F:calcium ion binding"/>
    <property type="evidence" value="ECO:0007669"/>
    <property type="project" value="InterPro"/>
</dbReference>
<dbReference type="Pfam" id="PF01011">
    <property type="entry name" value="PQQ"/>
    <property type="match status" value="2"/>
</dbReference>
<evidence type="ECO:0000256" key="4">
    <source>
        <dbReference type="ARBA" id="ARBA00023002"/>
    </source>
</evidence>
<dbReference type="GO" id="GO:0016614">
    <property type="term" value="F:oxidoreductase activity, acting on CH-OH group of donors"/>
    <property type="evidence" value="ECO:0007669"/>
    <property type="project" value="InterPro"/>
</dbReference>
<evidence type="ECO:0000256" key="3">
    <source>
        <dbReference type="ARBA" id="ARBA00022723"/>
    </source>
</evidence>
<dbReference type="InterPro" id="IPR017512">
    <property type="entry name" value="PQQ_MeOH/EtOH_DH"/>
</dbReference>
<dbReference type="NCBIfam" id="TIGR03075">
    <property type="entry name" value="PQQ_enz_alc_DH"/>
    <property type="match status" value="1"/>
</dbReference>
<gene>
    <name evidence="6" type="ordered locus">HTH_0392</name>
</gene>
<proteinExistence type="inferred from homology"/>
<dbReference type="InterPro" id="IPR018391">
    <property type="entry name" value="PQQ_b-propeller_rpt"/>
</dbReference>
<evidence type="ECO:0000256" key="1">
    <source>
        <dbReference type="ARBA" id="ARBA00001931"/>
    </source>
</evidence>
<evidence type="ECO:0000256" key="2">
    <source>
        <dbReference type="ARBA" id="ARBA00008156"/>
    </source>
</evidence>
<dbReference type="InterPro" id="IPR011047">
    <property type="entry name" value="Quinoprotein_ADH-like_sf"/>
</dbReference>
<feature type="domain" description="Pyrrolo-quinoline quinone repeat" evidence="5">
    <location>
        <begin position="40"/>
        <end position="374"/>
    </location>
</feature>
<evidence type="ECO:0000313" key="6">
    <source>
        <dbReference type="EMBL" id="BAI68857.1"/>
    </source>
</evidence>
<dbReference type="Gene3D" id="2.140.10.10">
    <property type="entry name" value="Quinoprotein alcohol dehydrogenase-like superfamily"/>
    <property type="match status" value="1"/>
</dbReference>
<protein>
    <submittedName>
        <fullName evidence="6">Methanol dehydrogenase subunit 1</fullName>
    </submittedName>
</protein>
<dbReference type="KEGG" id="hte:Hydth_0390"/>
<keyword evidence="4" id="KW-0560">Oxidoreductase</keyword>
<dbReference type="RefSeq" id="WP_012963040.1">
    <property type="nucleotide sequence ID" value="NC_013799.1"/>
</dbReference>
<keyword evidence="7" id="KW-1185">Reference proteome</keyword>
<dbReference type="OrthoDB" id="9794322at2"/>
<evidence type="ECO:0000259" key="5">
    <source>
        <dbReference type="Pfam" id="PF01011"/>
    </source>
</evidence>
<dbReference type="KEGG" id="hth:HTH_0392"/>
<dbReference type="EMBL" id="AP011112">
    <property type="protein sequence ID" value="BAI68857.1"/>
    <property type="molecule type" value="Genomic_DNA"/>
</dbReference>
<dbReference type="AlphaFoldDB" id="D3DGA5"/>
<sequence>MKRRAYHRLLFLLILSAVSWVGLSIANPQVEELSKKAGLWPAPGRDYHLTRYSPLSQINTHNVKNLDLAWSFSTGVLRGHEGQPLVIGNTMYVQTAYPNIVYALDISKGNDYKILWKYVPQQDDRAVAVACCDTVMRGISYADGKIVMNTLDGHVIALDAKTGKELWKVKHADPYKGETITMAPIVAKDKVIVGISGGEFGVRGRVAAYDLNSGRRVWLCYNQGPDQDMCYGSRTPASYKGLGVNTWQGDQWKIGGATVWGWFSYDPKLNLVYYGTSNPGTWNPYIRCSASWEECQSGRYDNKWSTSIIARDADTGELVWAFQMTPFDQWDYDGVNESILLDVNVGSKKVPALIHFDRNGFAFLLNRATGELIYAKPFVYVNWAKSWDERHARDGHTFKVTKDPTKSPWKPGDNKKDVCPSAMGGKDQQPAAYSPETGLVYVPTNQWCMDYEPAETKYTEGAPYVGANVLMKFYEHKSSVHGLSKTPGHYGRIIAWDPAKGEIKCYIDEKYPTWSGVLVTKGGVGFYGTMDGWFRAFDLKTCKVLWSKKLGSGIIGNPISFEVNGKQYIAVYSGIGGWAGLPVTANLDPNDPYGGLGATNLSLELDLYRQATMSGVLYVFSLE</sequence>
<dbReference type="CDD" id="cd10278">
    <property type="entry name" value="PQQ_MDH"/>
    <property type="match status" value="1"/>
</dbReference>
<accession>D3DGA5</accession>
<dbReference type="Proteomes" id="UP000002574">
    <property type="component" value="Chromosome"/>
</dbReference>
<dbReference type="SMART" id="SM00564">
    <property type="entry name" value="PQQ"/>
    <property type="match status" value="5"/>
</dbReference>
<dbReference type="PATRIC" id="fig|608538.5.peg.393"/>
<name>D3DGA5_HYDTT</name>
<dbReference type="PANTHER" id="PTHR32303:SF4">
    <property type="entry name" value="QUINOPROTEIN GLUCOSE DEHYDROGENASE"/>
    <property type="match status" value="1"/>
</dbReference>
<reference evidence="6 7" key="1">
    <citation type="journal article" date="2010" name="J. Bacteriol.">
        <title>Complete genome sequence of the thermophilic, obligately chemolithoautotrophic hydrogen-oxidizing bacterium Hydrogenobacter thermophilus TK-6.</title>
        <authorList>
            <person name="Arai H."/>
            <person name="Kanbe H."/>
            <person name="Ishii M."/>
            <person name="Igarashi Y."/>
        </authorList>
    </citation>
    <scope>NUCLEOTIDE SEQUENCE [LARGE SCALE GENOMIC DNA]</scope>
    <source>
        <strain evidence="7">DSM 6534 / IAM 12695 / TK-6 [Tokyo]</strain>
    </source>
</reference>
<evidence type="ECO:0000313" key="7">
    <source>
        <dbReference type="Proteomes" id="UP000002574"/>
    </source>
</evidence>